<sequence length="133" mass="15188">MFCDGCLHLASSDQWWCLVSLHSSHIHVHLIGLAEVEGEMKLSKKYQPLIRSFSFERRGSYQHYFNTSHINRIIIIFIGSHVLPFSPAASAGSFLPSELHNGTACKWSRIVLFRVSQKTVPRSERCLFLSNQI</sequence>
<keyword evidence="2" id="KW-1185">Reference proteome</keyword>
<dbReference type="AlphaFoldDB" id="A0A9D3P0H0"/>
<dbReference type="Proteomes" id="UP000824219">
    <property type="component" value="Linkage Group LG07"/>
</dbReference>
<organism evidence="1 2">
    <name type="scientific">Hemibagrus wyckioides</name>
    <dbReference type="NCBI Taxonomy" id="337641"/>
    <lineage>
        <taxon>Eukaryota</taxon>
        <taxon>Metazoa</taxon>
        <taxon>Chordata</taxon>
        <taxon>Craniata</taxon>
        <taxon>Vertebrata</taxon>
        <taxon>Euteleostomi</taxon>
        <taxon>Actinopterygii</taxon>
        <taxon>Neopterygii</taxon>
        <taxon>Teleostei</taxon>
        <taxon>Ostariophysi</taxon>
        <taxon>Siluriformes</taxon>
        <taxon>Bagridae</taxon>
        <taxon>Hemibagrus</taxon>
    </lineage>
</organism>
<protein>
    <submittedName>
        <fullName evidence="1">Uncharacterized protein</fullName>
    </submittedName>
</protein>
<name>A0A9D3P0H0_9TELE</name>
<accession>A0A9D3P0H0</accession>
<dbReference type="EMBL" id="JAHKSW010000007">
    <property type="protein sequence ID" value="KAG7330645.1"/>
    <property type="molecule type" value="Genomic_DNA"/>
</dbReference>
<comment type="caution">
    <text evidence="1">The sequence shown here is derived from an EMBL/GenBank/DDBJ whole genome shotgun (WGS) entry which is preliminary data.</text>
</comment>
<evidence type="ECO:0000313" key="2">
    <source>
        <dbReference type="Proteomes" id="UP000824219"/>
    </source>
</evidence>
<gene>
    <name evidence="1" type="ORF">KOW79_006867</name>
</gene>
<proteinExistence type="predicted"/>
<reference evidence="1 2" key="1">
    <citation type="submission" date="2021-06" db="EMBL/GenBank/DDBJ databases">
        <title>Chromosome-level genome assembly of the red-tail catfish (Hemibagrus wyckioides).</title>
        <authorList>
            <person name="Shao F."/>
        </authorList>
    </citation>
    <scope>NUCLEOTIDE SEQUENCE [LARGE SCALE GENOMIC DNA]</scope>
    <source>
        <strain evidence="1">EC202008001</strain>
        <tissue evidence="1">Blood</tissue>
    </source>
</reference>
<evidence type="ECO:0000313" key="1">
    <source>
        <dbReference type="EMBL" id="KAG7330645.1"/>
    </source>
</evidence>